<evidence type="ECO:0000259" key="2">
    <source>
        <dbReference type="SMART" id="SM01099"/>
    </source>
</evidence>
<dbReference type="EMBL" id="KI635731">
    <property type="protein sequence ID" value="ETB62539.1"/>
    <property type="molecule type" value="Genomic_DNA"/>
</dbReference>
<feature type="domain" description="CPW-WPC" evidence="2">
    <location>
        <begin position="94"/>
        <end position="160"/>
    </location>
</feature>
<proteinExistence type="predicted"/>
<feature type="domain" description="CPW-WPC" evidence="2">
    <location>
        <begin position="161"/>
        <end position="222"/>
    </location>
</feature>
<keyword evidence="4" id="KW-1185">Reference proteome</keyword>
<feature type="signal peptide" evidence="1">
    <location>
        <begin position="1"/>
        <end position="20"/>
    </location>
</feature>
<name>V7PSH5_PLAYE</name>
<dbReference type="InterPro" id="IPR006387">
    <property type="entry name" value="CPW_WPC_dom"/>
</dbReference>
<dbReference type="NCBIfam" id="TIGR01492">
    <property type="entry name" value="CPW_WPC"/>
    <property type="match status" value="2"/>
</dbReference>
<organism evidence="3 4">
    <name type="scientific">Plasmodium yoelii 17X</name>
    <dbReference type="NCBI Taxonomy" id="1323249"/>
    <lineage>
        <taxon>Eukaryota</taxon>
        <taxon>Sar</taxon>
        <taxon>Alveolata</taxon>
        <taxon>Apicomplexa</taxon>
        <taxon>Aconoidasida</taxon>
        <taxon>Haemosporida</taxon>
        <taxon>Plasmodiidae</taxon>
        <taxon>Plasmodium</taxon>
        <taxon>Plasmodium (Vinckeia)</taxon>
    </lineage>
</organism>
<dbReference type="Proteomes" id="UP000018538">
    <property type="component" value="Unassembled WGS sequence"/>
</dbReference>
<protein>
    <recommendedName>
        <fullName evidence="2">CPW-WPC domain-containing protein</fullName>
    </recommendedName>
</protein>
<accession>V7PSH5</accession>
<dbReference type="OrthoDB" id="361166at2759"/>
<dbReference type="Pfam" id="PF09717">
    <property type="entry name" value="CPW_WPC"/>
    <property type="match status" value="2"/>
</dbReference>
<evidence type="ECO:0000313" key="3">
    <source>
        <dbReference type="EMBL" id="ETB62539.1"/>
    </source>
</evidence>
<sequence>MNYFYLFVLFLFLYAELNLCENEKKNELFSNSELENIGGSAGGIITGSSNLSAHTNPHPSVTNVAGDILHGLKSASPPIVELNEETLIDPDIICERDYNIPCPEDYTYIGSVHKTDDEICAPSPTYDGPCIGEELNIKNMSDTRKEHWSIKCKTSWPCRKCVRDYTSFCPEKWNKVEGTIRSCKPSRDYMGPCKYQINFSGHNTEMLSDWSLECEAWWPCDHIDLFPDCPDSDIPITAAATRLYLKETKHYINKQY</sequence>
<dbReference type="AlphaFoldDB" id="V7PSH5"/>
<evidence type="ECO:0000256" key="1">
    <source>
        <dbReference type="SAM" id="SignalP"/>
    </source>
</evidence>
<dbReference type="SMART" id="SM01099">
    <property type="entry name" value="CPW_WPC"/>
    <property type="match status" value="2"/>
</dbReference>
<evidence type="ECO:0000313" key="4">
    <source>
        <dbReference type="Proteomes" id="UP000018538"/>
    </source>
</evidence>
<feature type="chain" id="PRO_5004764606" description="CPW-WPC domain-containing protein" evidence="1">
    <location>
        <begin position="21"/>
        <end position="256"/>
    </location>
</feature>
<reference evidence="3 4" key="1">
    <citation type="submission" date="2013-11" db="EMBL/GenBank/DDBJ databases">
        <title>The Genome Sequence of Plasmodium yoelii 17X.</title>
        <authorList>
            <consortium name="The Broad Institute Genomics Platform"/>
            <consortium name="The Broad Institute Genome Sequencing Center for Infectious Disease"/>
            <person name="Neafsey D."/>
            <person name="Adams J."/>
            <person name="Walker B."/>
            <person name="Young S.K."/>
            <person name="Zeng Q."/>
            <person name="Gargeya S."/>
            <person name="Fitzgerald M."/>
            <person name="Haas B."/>
            <person name="Abouelleil A."/>
            <person name="Alvarado L."/>
            <person name="Chapman S.B."/>
            <person name="Gainer-Dewar J."/>
            <person name="Goldberg J."/>
            <person name="Griggs A."/>
            <person name="Gujja S."/>
            <person name="Hansen M."/>
            <person name="Howarth C."/>
            <person name="Imamovic A."/>
            <person name="Ireland A."/>
            <person name="Larimer J."/>
            <person name="McCowan C."/>
            <person name="Murphy C."/>
            <person name="Pearson M."/>
            <person name="Poon T.W."/>
            <person name="Priest M."/>
            <person name="Roberts A."/>
            <person name="Saif S."/>
            <person name="Shea T."/>
            <person name="Sykes S."/>
            <person name="Wortman J."/>
            <person name="Nusbaum C."/>
            <person name="Birren B."/>
        </authorList>
    </citation>
    <scope>NUCLEOTIDE SEQUENCE [LARGE SCALE GENOMIC DNA]</scope>
    <source>
        <strain evidence="3 4">17X</strain>
    </source>
</reference>
<gene>
    <name evidence="3" type="ORF">YYC_01096</name>
</gene>
<keyword evidence="1" id="KW-0732">Signal</keyword>